<keyword evidence="2" id="KW-1185">Reference proteome</keyword>
<accession>A0ACD5DDR3</accession>
<evidence type="ECO:0000313" key="2">
    <source>
        <dbReference type="Proteomes" id="UP001149860"/>
    </source>
</evidence>
<evidence type="ECO:0000313" key="1">
    <source>
        <dbReference type="EMBL" id="XFD39536.1"/>
    </source>
</evidence>
<dbReference type="EMBL" id="CP168151">
    <property type="protein sequence ID" value="XFD39536.1"/>
    <property type="molecule type" value="Genomic_DNA"/>
</dbReference>
<sequence>MKNHLKKFLLIGSTTAALLLCSVNSGEMVSNAYATASRTTSTAVKKMKYNQVNSNSTSSSTNASNQGVVSKGKNDTATSTTNSTNATVASKPTTDNSVSQDSSSSGKNDASNQSDSDSDTTETGNQTPAGTSTETPANGTGSTGSVATGSNGEGAVNPVANPIVSGSTLTGSNEPVNRMMPVSGVKTASNYSVSLIMGESQAQAFEQTTGNAGQLSANQYLSQLGLGKVNGNSKKSIRNPLGSAFKVSNDKTAANNKIKMVSMNTFYNAFYKKAQTNQKEEGKIVTASGKKAVITTPTKKVNYNFTDKGATTVSESMPVIVSMIVIGIVVVGFVIFDPLRFIFH</sequence>
<organism evidence="1 2">
    <name type="scientific">Lentilactobacillus terminaliae</name>
    <dbReference type="NCBI Taxonomy" id="3003483"/>
    <lineage>
        <taxon>Bacteria</taxon>
        <taxon>Bacillati</taxon>
        <taxon>Bacillota</taxon>
        <taxon>Bacilli</taxon>
        <taxon>Lactobacillales</taxon>
        <taxon>Lactobacillaceae</taxon>
        <taxon>Lentilactobacillus</taxon>
    </lineage>
</organism>
<name>A0ACD5DDR3_9LACO</name>
<reference evidence="1" key="1">
    <citation type="submission" date="2024-08" db="EMBL/GenBank/DDBJ databases">
        <title>Lentilactobacillus sp. nov., isolated from tree bark.</title>
        <authorList>
            <person name="Phuengjayaem S."/>
            <person name="Tanasupawat S."/>
        </authorList>
    </citation>
    <scope>NUCLEOTIDE SEQUENCE</scope>
    <source>
        <strain evidence="1">SPB1-3</strain>
    </source>
</reference>
<gene>
    <name evidence="1" type="ORF">O0236_009080</name>
</gene>
<proteinExistence type="predicted"/>
<dbReference type="Proteomes" id="UP001149860">
    <property type="component" value="Chromosome"/>
</dbReference>
<protein>
    <submittedName>
        <fullName evidence="1">Uncharacterized protein</fullName>
    </submittedName>
</protein>